<sequence>MTVGFKTQTSASDAISDDGIDPAKVFVSGAPDESGIHPGNIRLCATFESVIDAVNIRPVAMCECGIGPLNIRRCAITECVIDPANSRLVATCECEIDPLNFHLCATFECVIDPIIIWFCVNCSYGVVSVHVNLWCKSESDFNSFCSNLWLIF</sequence>
<accession>A0A401TLQ7</accession>
<dbReference type="EMBL" id="BEZZ01108725">
    <property type="protein sequence ID" value="GCC43564.1"/>
    <property type="molecule type" value="Genomic_DNA"/>
</dbReference>
<dbReference type="Proteomes" id="UP000287033">
    <property type="component" value="Unassembled WGS sequence"/>
</dbReference>
<gene>
    <name evidence="1" type="ORF">chiPu_0027608</name>
</gene>
<organism evidence="1 2">
    <name type="scientific">Chiloscyllium punctatum</name>
    <name type="common">Brownbanded bambooshark</name>
    <name type="synonym">Hemiscyllium punctatum</name>
    <dbReference type="NCBI Taxonomy" id="137246"/>
    <lineage>
        <taxon>Eukaryota</taxon>
        <taxon>Metazoa</taxon>
        <taxon>Chordata</taxon>
        <taxon>Craniata</taxon>
        <taxon>Vertebrata</taxon>
        <taxon>Chondrichthyes</taxon>
        <taxon>Elasmobranchii</taxon>
        <taxon>Galeomorphii</taxon>
        <taxon>Galeoidea</taxon>
        <taxon>Orectolobiformes</taxon>
        <taxon>Hemiscylliidae</taxon>
        <taxon>Chiloscyllium</taxon>
    </lineage>
</organism>
<keyword evidence="2" id="KW-1185">Reference proteome</keyword>
<protein>
    <submittedName>
        <fullName evidence="1">Uncharacterized protein</fullName>
    </submittedName>
</protein>
<reference evidence="1 2" key="1">
    <citation type="journal article" date="2018" name="Nat. Ecol. Evol.">
        <title>Shark genomes provide insights into elasmobranch evolution and the origin of vertebrates.</title>
        <authorList>
            <person name="Hara Y"/>
            <person name="Yamaguchi K"/>
            <person name="Onimaru K"/>
            <person name="Kadota M"/>
            <person name="Koyanagi M"/>
            <person name="Keeley SD"/>
            <person name="Tatsumi K"/>
            <person name="Tanaka K"/>
            <person name="Motone F"/>
            <person name="Kageyama Y"/>
            <person name="Nozu R"/>
            <person name="Adachi N"/>
            <person name="Nishimura O"/>
            <person name="Nakagawa R"/>
            <person name="Tanegashima C"/>
            <person name="Kiyatake I"/>
            <person name="Matsumoto R"/>
            <person name="Murakumo K"/>
            <person name="Nishida K"/>
            <person name="Terakita A"/>
            <person name="Kuratani S"/>
            <person name="Sato K"/>
            <person name="Hyodo S Kuraku.S."/>
        </authorList>
    </citation>
    <scope>NUCLEOTIDE SEQUENCE [LARGE SCALE GENOMIC DNA]</scope>
</reference>
<proteinExistence type="predicted"/>
<dbReference type="AlphaFoldDB" id="A0A401TLQ7"/>
<evidence type="ECO:0000313" key="2">
    <source>
        <dbReference type="Proteomes" id="UP000287033"/>
    </source>
</evidence>
<evidence type="ECO:0000313" key="1">
    <source>
        <dbReference type="EMBL" id="GCC43564.1"/>
    </source>
</evidence>
<name>A0A401TLQ7_CHIPU</name>
<comment type="caution">
    <text evidence="1">The sequence shown here is derived from an EMBL/GenBank/DDBJ whole genome shotgun (WGS) entry which is preliminary data.</text>
</comment>